<dbReference type="InterPro" id="IPR013087">
    <property type="entry name" value="Znf_C2H2_type"/>
</dbReference>
<keyword evidence="2" id="KW-0479">Metal-binding</keyword>
<evidence type="ECO:0000256" key="7">
    <source>
        <dbReference type="PROSITE-ProRule" id="PRU00042"/>
    </source>
</evidence>
<evidence type="ECO:0000256" key="6">
    <source>
        <dbReference type="ARBA" id="ARBA00023242"/>
    </source>
</evidence>
<dbReference type="STRING" id="436907.A7TFW9"/>
<keyword evidence="6" id="KW-0539">Nucleus</keyword>
<dbReference type="GeneID" id="5547247"/>
<evidence type="ECO:0000256" key="1">
    <source>
        <dbReference type="ARBA" id="ARBA00004123"/>
    </source>
</evidence>
<dbReference type="OMA" id="MAHQCLV"/>
<dbReference type="Proteomes" id="UP000000267">
    <property type="component" value="Unassembled WGS sequence"/>
</dbReference>
<reference evidence="10 11" key="1">
    <citation type="journal article" date="2007" name="Proc. Natl. Acad. Sci. U.S.A.">
        <title>Independent sorting-out of thousands of duplicated gene pairs in two yeast species descended from a whole-genome duplication.</title>
        <authorList>
            <person name="Scannell D.R."/>
            <person name="Frank A.C."/>
            <person name="Conant G.C."/>
            <person name="Byrne K.P."/>
            <person name="Woolfit M."/>
            <person name="Wolfe K.H."/>
        </authorList>
    </citation>
    <scope>NUCLEOTIDE SEQUENCE [LARGE SCALE GENOMIC DNA]</scope>
    <source>
        <strain evidence="11">ATCC 22028 / DSM 70294 / BCRC 21397 / CBS 2163 / NBRC 10782 / NRRL Y-8283 / UCD 57-17</strain>
    </source>
</reference>
<keyword evidence="11" id="KW-1185">Reference proteome</keyword>
<dbReference type="GO" id="GO:0005634">
    <property type="term" value="C:nucleus"/>
    <property type="evidence" value="ECO:0007669"/>
    <property type="project" value="UniProtKB-SubCell"/>
</dbReference>
<keyword evidence="4 7" id="KW-0863">Zinc-finger</keyword>
<feature type="compositionally biased region" description="Polar residues" evidence="8">
    <location>
        <begin position="7"/>
        <end position="17"/>
    </location>
</feature>
<dbReference type="GO" id="GO:0000978">
    <property type="term" value="F:RNA polymerase II cis-regulatory region sequence-specific DNA binding"/>
    <property type="evidence" value="ECO:0007669"/>
    <property type="project" value="InterPro"/>
</dbReference>
<evidence type="ECO:0000256" key="3">
    <source>
        <dbReference type="ARBA" id="ARBA00022737"/>
    </source>
</evidence>
<feature type="domain" description="C2H2-type" evidence="9">
    <location>
        <begin position="41"/>
        <end position="68"/>
    </location>
</feature>
<dbReference type="OrthoDB" id="6077919at2759"/>
<protein>
    <recommendedName>
        <fullName evidence="9">C2H2-type domain-containing protein</fullName>
    </recommendedName>
</protein>
<comment type="subcellular location">
    <subcellularLocation>
        <location evidence="1">Nucleus</location>
    </subcellularLocation>
</comment>
<dbReference type="PANTHER" id="PTHR40626">
    <property type="entry name" value="MIP31509P"/>
    <property type="match status" value="1"/>
</dbReference>
<feature type="domain" description="C2H2-type" evidence="9">
    <location>
        <begin position="69"/>
        <end position="92"/>
    </location>
</feature>
<dbReference type="Pfam" id="PF00096">
    <property type="entry name" value="zf-C2H2"/>
    <property type="match status" value="2"/>
</dbReference>
<evidence type="ECO:0000256" key="2">
    <source>
        <dbReference type="ARBA" id="ARBA00022723"/>
    </source>
</evidence>
<accession>A7TFW9</accession>
<keyword evidence="3" id="KW-0677">Repeat</keyword>
<dbReference type="KEGG" id="vpo:Kpol_1023p100"/>
<dbReference type="GO" id="GO:0000785">
    <property type="term" value="C:chromatin"/>
    <property type="evidence" value="ECO:0007669"/>
    <property type="project" value="TreeGrafter"/>
</dbReference>
<evidence type="ECO:0000259" key="9">
    <source>
        <dbReference type="PROSITE" id="PS50157"/>
    </source>
</evidence>
<dbReference type="PANTHER" id="PTHR40626:SF13">
    <property type="entry name" value="RESPIRATION FACTOR 2-RELATED"/>
    <property type="match status" value="1"/>
</dbReference>
<dbReference type="InterPro" id="IPR036236">
    <property type="entry name" value="Znf_C2H2_sf"/>
</dbReference>
<dbReference type="InterPro" id="IPR051059">
    <property type="entry name" value="VerF-like"/>
</dbReference>
<dbReference type="EMBL" id="DS480384">
    <property type="protein sequence ID" value="EDO18927.1"/>
    <property type="molecule type" value="Genomic_DNA"/>
</dbReference>
<keyword evidence="5" id="KW-0862">Zinc</keyword>
<feature type="region of interest" description="Disordered" evidence="8">
    <location>
        <begin position="1"/>
        <end position="23"/>
    </location>
</feature>
<dbReference type="InParanoid" id="A7TFW9"/>
<dbReference type="PROSITE" id="PS50157">
    <property type="entry name" value="ZINC_FINGER_C2H2_2"/>
    <property type="match status" value="2"/>
</dbReference>
<dbReference type="PROSITE" id="PS00028">
    <property type="entry name" value="ZINC_FINGER_C2H2_1"/>
    <property type="match status" value="2"/>
</dbReference>
<dbReference type="GO" id="GO:0008270">
    <property type="term" value="F:zinc ion binding"/>
    <property type="evidence" value="ECO:0007669"/>
    <property type="project" value="UniProtKB-KW"/>
</dbReference>
<evidence type="ECO:0000313" key="10">
    <source>
        <dbReference type="EMBL" id="EDO18927.1"/>
    </source>
</evidence>
<evidence type="ECO:0000313" key="11">
    <source>
        <dbReference type="Proteomes" id="UP000000267"/>
    </source>
</evidence>
<proteinExistence type="predicted"/>
<gene>
    <name evidence="10" type="ORF">Kpol_1023p100</name>
</gene>
<sequence>MVFPDGNENNSLQNSTGKLDIPLQPIPKKSRIIKTDKPRPLLCPTCSRGFVRREHLKRHQRAHTKEKPFVCVFCGRCFARRDLIIRHQNKLHFDILNSSSSSSNNSTATVGSATNTIDPDEYIIKMNGNTLSVLPIPIQNDVTNVYSSLSSSLLNGARANLNGTITSSNGKLVKQNSGTNVFIMENNFTKSNKKKKYKIIPQKASDIVNKIGNKEPIFQNKILPLPLQYTSNVSNSNNTNIIDNNNNQPLTITNNDNNSNDNTNINTTTSNNTNNLVTAFNNTPNINNVIINSSNITGNSTATAPTTNNNNLNIEKNFNFFNESLRGLIITQNNLSQDLFPSAIQLNHYIDLYYRHFNNYYPFIHLFSINPSIENYPLLISLASLGSLYDKLQNNDYQILYKIAWLNIKNFLEITKNNHESTPLWVIQGIVLLTFVNIYTDEIKNTNLLQSKLFALIRLVKITKLNIPLNQFVMPPQLPPPNSNNLEDINDFFNYFVLSQSRIRTCHIILVMSNFLSTFFGWDCLLHSIDLKCGIPYVNDDIFNYDNSILWFKNLNASFFTDSSSFTDSKIHNLGNVLIDNHHYENGLRYLVNGIDDNLECKEFSTKFLLSLLISIHEKIYIERKKFNFKVINCLYDMDWRMNTRPLINSILKNWEKLFLKNNNGFSYSIHNDNQDLQLLIPLYWTAKIKECVDISFVLNKAISGDWQSMNLSLEELYLEWESLREATDIGLNLIQFNIDSVLIFLNKNNFNPIPKTFMTPAIYLISMFKTIFTISEYMLRVEKAVYNIHILPPVDPVFSSVSRIVWLKCEKIFSNVESLLVPNGYNIDNFNEFIDKPNKLKQFSFELLNDSLAEKAMSSDVDIDETVRLIVSFNMSIRCLYLGSIIIENMSQLPLSRFLSQALQARATFIARMKS</sequence>
<dbReference type="CDD" id="cd12148">
    <property type="entry name" value="fungal_TF_MHR"/>
    <property type="match status" value="1"/>
</dbReference>
<dbReference type="eggNOG" id="KOG1721">
    <property type="taxonomic scope" value="Eukaryota"/>
</dbReference>
<dbReference type="GO" id="GO:0000981">
    <property type="term" value="F:DNA-binding transcription factor activity, RNA polymerase II-specific"/>
    <property type="evidence" value="ECO:0007669"/>
    <property type="project" value="InterPro"/>
</dbReference>
<dbReference type="SUPFAM" id="SSF57667">
    <property type="entry name" value="beta-beta-alpha zinc fingers"/>
    <property type="match status" value="1"/>
</dbReference>
<dbReference type="HOGENOM" id="CLU_003977_0_0_1"/>
<organism evidence="11">
    <name type="scientific">Vanderwaltozyma polyspora (strain ATCC 22028 / DSM 70294 / BCRC 21397 / CBS 2163 / NBRC 10782 / NRRL Y-8283 / UCD 57-17)</name>
    <name type="common">Kluyveromyces polysporus</name>
    <dbReference type="NCBI Taxonomy" id="436907"/>
    <lineage>
        <taxon>Eukaryota</taxon>
        <taxon>Fungi</taxon>
        <taxon>Dikarya</taxon>
        <taxon>Ascomycota</taxon>
        <taxon>Saccharomycotina</taxon>
        <taxon>Saccharomycetes</taxon>
        <taxon>Saccharomycetales</taxon>
        <taxon>Saccharomycetaceae</taxon>
        <taxon>Vanderwaltozyma</taxon>
    </lineage>
</organism>
<dbReference type="Gene3D" id="3.30.160.60">
    <property type="entry name" value="Classic Zinc Finger"/>
    <property type="match status" value="2"/>
</dbReference>
<dbReference type="RefSeq" id="XP_001646785.1">
    <property type="nucleotide sequence ID" value="XM_001646735.1"/>
</dbReference>
<dbReference type="PhylomeDB" id="A7TFW9"/>
<evidence type="ECO:0000256" key="8">
    <source>
        <dbReference type="SAM" id="MobiDB-lite"/>
    </source>
</evidence>
<evidence type="ECO:0000256" key="4">
    <source>
        <dbReference type="ARBA" id="ARBA00022771"/>
    </source>
</evidence>
<dbReference type="SMART" id="SM00355">
    <property type="entry name" value="ZnF_C2H2"/>
    <property type="match status" value="2"/>
</dbReference>
<name>A7TFW9_VANPO</name>
<dbReference type="AlphaFoldDB" id="A7TFW9"/>
<evidence type="ECO:0000256" key="5">
    <source>
        <dbReference type="ARBA" id="ARBA00022833"/>
    </source>
</evidence>